<keyword evidence="6" id="KW-1185">Reference proteome</keyword>
<comment type="caution">
    <text evidence="5">The sequence shown here is derived from an EMBL/GenBank/DDBJ whole genome shotgun (WGS) entry which is preliminary data.</text>
</comment>
<name>A0A8K0K0G6_LADFU</name>
<reference evidence="5" key="2">
    <citation type="submission" date="2017-10" db="EMBL/GenBank/DDBJ databases">
        <title>Ladona fulva Genome sequencing and assembly.</title>
        <authorList>
            <person name="Murali S."/>
            <person name="Richards S."/>
            <person name="Bandaranaike D."/>
            <person name="Bellair M."/>
            <person name="Blankenburg K."/>
            <person name="Chao H."/>
            <person name="Dinh H."/>
            <person name="Doddapaneni H."/>
            <person name="Dugan-Rocha S."/>
            <person name="Elkadiri S."/>
            <person name="Gnanaolivu R."/>
            <person name="Hernandez B."/>
            <person name="Skinner E."/>
            <person name="Javaid M."/>
            <person name="Lee S."/>
            <person name="Li M."/>
            <person name="Ming W."/>
            <person name="Munidasa M."/>
            <person name="Muniz J."/>
            <person name="Nguyen L."/>
            <person name="Hughes D."/>
            <person name="Osuji N."/>
            <person name="Pu L.-L."/>
            <person name="Puazo M."/>
            <person name="Qu C."/>
            <person name="Quiroz J."/>
            <person name="Raj R."/>
            <person name="Weissenberger G."/>
            <person name="Xin Y."/>
            <person name="Zou X."/>
            <person name="Han Y."/>
            <person name="Worley K."/>
            <person name="Muzny D."/>
            <person name="Gibbs R."/>
        </authorList>
    </citation>
    <scope>NUCLEOTIDE SEQUENCE</scope>
    <source>
        <strain evidence="5">Sampled in the wild</strain>
    </source>
</reference>
<sequence>MLLICMHIQRNEEENVLNQVCQAAVLAVKACILVLFGNKAQQEALKCIKAAIELDPDELGIRKGAWYCLAGRTLAEIRNNQSHHQMPSLEERKFLERSIEKDPFPIHYVYLADTYRQIAKMLLQQSFKNNKEEAEEMSKKARRMYEDAVNDENATIGSLVRSGAGLIKLSKQFRNVELAKVAFNKVLSIDPNHTAALIGMGNMLHWCMNDYKEALKYFEKASLFHPMGGNIIKASSLIFMKSMIDENYNPLEDCDKYLEKEMEMCVGLGREESAVYYHVVKAEYFLVKNKDLMEAARCWEKAISSFPSAKEIWEYQCLFAKDKRSKLSKMLVDEINLALQQRMDKSDVEYLRKILRLSNSSSENSSKPERK</sequence>
<dbReference type="AlphaFoldDB" id="A0A8K0K0G6"/>
<feature type="coiled-coil region" evidence="4">
    <location>
        <begin position="124"/>
        <end position="151"/>
    </location>
</feature>
<evidence type="ECO:0000256" key="1">
    <source>
        <dbReference type="ARBA" id="ARBA00022803"/>
    </source>
</evidence>
<dbReference type="GO" id="GO:0051301">
    <property type="term" value="P:cell division"/>
    <property type="evidence" value="ECO:0007669"/>
    <property type="project" value="TreeGrafter"/>
</dbReference>
<reference evidence="5" key="1">
    <citation type="submission" date="2013-04" db="EMBL/GenBank/DDBJ databases">
        <authorList>
            <person name="Qu J."/>
            <person name="Murali S.C."/>
            <person name="Bandaranaike D."/>
            <person name="Bellair M."/>
            <person name="Blankenburg K."/>
            <person name="Chao H."/>
            <person name="Dinh H."/>
            <person name="Doddapaneni H."/>
            <person name="Downs B."/>
            <person name="Dugan-Rocha S."/>
            <person name="Elkadiri S."/>
            <person name="Gnanaolivu R.D."/>
            <person name="Hernandez B."/>
            <person name="Javaid M."/>
            <person name="Jayaseelan J.C."/>
            <person name="Lee S."/>
            <person name="Li M."/>
            <person name="Ming W."/>
            <person name="Munidasa M."/>
            <person name="Muniz J."/>
            <person name="Nguyen L."/>
            <person name="Ongeri F."/>
            <person name="Osuji N."/>
            <person name="Pu L.-L."/>
            <person name="Puazo M."/>
            <person name="Qu C."/>
            <person name="Quiroz J."/>
            <person name="Raj R."/>
            <person name="Weissenberger G."/>
            <person name="Xin Y."/>
            <person name="Zou X."/>
            <person name="Han Y."/>
            <person name="Richards S."/>
            <person name="Worley K."/>
            <person name="Muzny D."/>
            <person name="Gibbs R."/>
        </authorList>
    </citation>
    <scope>NUCLEOTIDE SEQUENCE</scope>
    <source>
        <strain evidence="5">Sampled in the wild</strain>
    </source>
</reference>
<evidence type="ECO:0000313" key="6">
    <source>
        <dbReference type="Proteomes" id="UP000792457"/>
    </source>
</evidence>
<evidence type="ECO:0000313" key="5">
    <source>
        <dbReference type="EMBL" id="KAG8225419.1"/>
    </source>
</evidence>
<gene>
    <name evidence="5" type="ORF">J437_LFUL004619</name>
</gene>
<evidence type="ECO:0000256" key="2">
    <source>
        <dbReference type="ARBA" id="ARBA00038210"/>
    </source>
</evidence>
<proteinExistence type="inferred from homology"/>
<dbReference type="Gene3D" id="1.25.40.10">
    <property type="entry name" value="Tetratricopeptide repeat domain"/>
    <property type="match status" value="2"/>
</dbReference>
<evidence type="ECO:0000256" key="4">
    <source>
        <dbReference type="SAM" id="Coils"/>
    </source>
</evidence>
<keyword evidence="1" id="KW-0802">TPR repeat</keyword>
<keyword evidence="4" id="KW-0175">Coiled coil</keyword>
<dbReference type="OrthoDB" id="8193717at2759"/>
<dbReference type="EMBL" id="KZ308236">
    <property type="protein sequence ID" value="KAG8225419.1"/>
    <property type="molecule type" value="Genomic_DNA"/>
</dbReference>
<evidence type="ECO:0000256" key="3">
    <source>
        <dbReference type="ARBA" id="ARBA00039307"/>
    </source>
</evidence>
<dbReference type="SUPFAM" id="SSF48452">
    <property type="entry name" value="TPR-like"/>
    <property type="match status" value="1"/>
</dbReference>
<organism evidence="5 6">
    <name type="scientific">Ladona fulva</name>
    <name type="common">Scarce chaser dragonfly</name>
    <name type="synonym">Libellula fulva</name>
    <dbReference type="NCBI Taxonomy" id="123851"/>
    <lineage>
        <taxon>Eukaryota</taxon>
        <taxon>Metazoa</taxon>
        <taxon>Ecdysozoa</taxon>
        <taxon>Arthropoda</taxon>
        <taxon>Hexapoda</taxon>
        <taxon>Insecta</taxon>
        <taxon>Pterygota</taxon>
        <taxon>Palaeoptera</taxon>
        <taxon>Odonata</taxon>
        <taxon>Epiprocta</taxon>
        <taxon>Anisoptera</taxon>
        <taxon>Libelluloidea</taxon>
        <taxon>Libellulidae</taxon>
        <taxon>Ladona</taxon>
    </lineage>
</organism>
<dbReference type="PANTHER" id="PTHR12558">
    <property type="entry name" value="CELL DIVISION CYCLE 16,23,27"/>
    <property type="match status" value="1"/>
</dbReference>
<dbReference type="Proteomes" id="UP000792457">
    <property type="component" value="Unassembled WGS sequence"/>
</dbReference>
<protein>
    <recommendedName>
        <fullName evidence="3">Cell division cycle protein 27 homolog</fullName>
    </recommendedName>
</protein>
<accession>A0A8K0K0G6</accession>
<dbReference type="PANTHER" id="PTHR12558:SF13">
    <property type="entry name" value="CELL DIVISION CYCLE PROTEIN 27 HOMOLOG"/>
    <property type="match status" value="1"/>
</dbReference>
<dbReference type="InterPro" id="IPR011990">
    <property type="entry name" value="TPR-like_helical_dom_sf"/>
</dbReference>
<comment type="similarity">
    <text evidence="2">Belongs to the APC3/CDC27 family.</text>
</comment>